<dbReference type="Gene3D" id="3.20.20.80">
    <property type="entry name" value="Glycosidases"/>
    <property type="match status" value="1"/>
</dbReference>
<evidence type="ECO:0000313" key="5">
    <source>
        <dbReference type="Proteomes" id="UP000051330"/>
    </source>
</evidence>
<name>A0A0R1N6M7_9LACO</name>
<dbReference type="InterPro" id="IPR045857">
    <property type="entry name" value="O16G_dom_2"/>
</dbReference>
<proteinExistence type="predicted"/>
<dbReference type="InterPro" id="IPR013783">
    <property type="entry name" value="Ig-like_fold"/>
</dbReference>
<keyword evidence="2" id="KW-0326">Glycosidase</keyword>
<keyword evidence="5" id="KW-1185">Reference proteome</keyword>
<evidence type="ECO:0000313" key="4">
    <source>
        <dbReference type="EMBL" id="KRL13972.1"/>
    </source>
</evidence>
<dbReference type="GO" id="GO:0005975">
    <property type="term" value="P:carbohydrate metabolic process"/>
    <property type="evidence" value="ECO:0007669"/>
    <property type="project" value="InterPro"/>
</dbReference>
<protein>
    <recommendedName>
        <fullName evidence="3">Glycosyl hydrolase family 13 catalytic domain-containing protein</fullName>
    </recommendedName>
</protein>
<dbReference type="SUPFAM" id="SSF51445">
    <property type="entry name" value="(Trans)glycosidases"/>
    <property type="match status" value="1"/>
</dbReference>
<dbReference type="Pfam" id="PF00128">
    <property type="entry name" value="Alpha-amylase"/>
    <property type="match status" value="1"/>
</dbReference>
<dbReference type="AlphaFoldDB" id="A0A0R1N6M7"/>
<evidence type="ECO:0000256" key="2">
    <source>
        <dbReference type="ARBA" id="ARBA00023295"/>
    </source>
</evidence>
<comment type="caution">
    <text evidence="4">The sequence shown here is derived from an EMBL/GenBank/DDBJ whole genome shotgun (WGS) entry which is preliminary data.</text>
</comment>
<evidence type="ECO:0000259" key="3">
    <source>
        <dbReference type="SMART" id="SM00642"/>
    </source>
</evidence>
<dbReference type="Gene3D" id="2.60.40.10">
    <property type="entry name" value="Immunoglobulins"/>
    <property type="match status" value="1"/>
</dbReference>
<dbReference type="InterPro" id="IPR017853">
    <property type="entry name" value="GH"/>
</dbReference>
<dbReference type="PANTHER" id="PTHR10357">
    <property type="entry name" value="ALPHA-AMYLASE FAMILY MEMBER"/>
    <property type="match status" value="1"/>
</dbReference>
<dbReference type="EMBL" id="AZEC01000003">
    <property type="protein sequence ID" value="KRL13972.1"/>
    <property type="molecule type" value="Genomic_DNA"/>
</dbReference>
<dbReference type="PATRIC" id="fig|1423792.3.peg.2034"/>
<dbReference type="SMART" id="SM00642">
    <property type="entry name" value="Aamy"/>
    <property type="match status" value="1"/>
</dbReference>
<reference evidence="4 5" key="1">
    <citation type="journal article" date="2015" name="Genome Announc.">
        <title>Expanding the biotechnology potential of lactobacilli through comparative genomics of 213 strains and associated genera.</title>
        <authorList>
            <person name="Sun Z."/>
            <person name="Harris H.M."/>
            <person name="McCann A."/>
            <person name="Guo C."/>
            <person name="Argimon S."/>
            <person name="Zhang W."/>
            <person name="Yang X."/>
            <person name="Jeffery I.B."/>
            <person name="Cooney J.C."/>
            <person name="Kagawa T.F."/>
            <person name="Liu W."/>
            <person name="Song Y."/>
            <person name="Salvetti E."/>
            <person name="Wrobel A."/>
            <person name="Rasinkangas P."/>
            <person name="Parkhill J."/>
            <person name="Rea M.C."/>
            <person name="O'Sullivan O."/>
            <person name="Ritari J."/>
            <person name="Douillard F.P."/>
            <person name="Paul Ross R."/>
            <person name="Yang R."/>
            <person name="Briner A.E."/>
            <person name="Felis G.E."/>
            <person name="de Vos W.M."/>
            <person name="Barrangou R."/>
            <person name="Klaenhammer T.R."/>
            <person name="Caufield P.W."/>
            <person name="Cui Y."/>
            <person name="Zhang H."/>
            <person name="O'Toole P.W."/>
        </authorList>
    </citation>
    <scope>NUCLEOTIDE SEQUENCE [LARGE SCALE GENOMIC DNA]</scope>
    <source>
        <strain evidence="4 5">DSM 12744</strain>
    </source>
</reference>
<dbReference type="InterPro" id="IPR006047">
    <property type="entry name" value="GH13_cat_dom"/>
</dbReference>
<dbReference type="CDD" id="cd11338">
    <property type="entry name" value="AmyAc_CMD"/>
    <property type="match status" value="1"/>
</dbReference>
<sequence>MYNQDIIQRTRSRKGAFPMIFYNSFNRDCRDRIGAIVVGSSETLRIQITDVPVEAVAIEIFADGQDHKDAQRVRMQAAADNWYEGKLTPPTTGLYFYRFVITTAQQSLYYAPKSKTYGGDGEVFREADTGYYQLTVLDHEETLPEWYRHAIFYHIFVDRFNNGNADGQVNHPKPNSFIYGTHEDLPYYVKDANGQIVRWDFYGGNLAGIEQKLPYLQKLGITALFLSPIFAARSNHRYDTADYEKVDSMLGTLADFDHFLAAVHQAGMHVILDGVFNHVGADSKYFDLYHTYEPRNGATDSPNSPYYDWFTFTQYPEKYNSWWGVGDLPTINKDSTSFHHYIADPQTGIVSYWTKRGVDGWRLDVADELEDSFIGQIRTAADQYPDRVLIGEVWEDASNKIAYGNRHHYLEGGMLQAVMNYPLRNQLVDLVNGNLSVDDWVQAGLTLKEHYPQSVFQNNFNNVGTHDTERILTSLDNDTKKLALLINLFFAVPGVPCIYYGDEVGVTGGKDPDNRRFFPWGKENNEIQGIYADAIHRRQTDPALSNDANFIPFYGYRWGGIWRRLTNADGSIQDALVIFNPNEIPILADIRQLHTDYLTVDQVAFLHQHIQTTPIAPYEFQWLTPDVI</sequence>
<dbReference type="Gene3D" id="3.90.400.10">
    <property type="entry name" value="Oligo-1,6-glucosidase, Domain 2"/>
    <property type="match status" value="1"/>
</dbReference>
<organism evidence="4 5">
    <name type="scientific">Schleiferilactobacillus perolens DSM 12744</name>
    <dbReference type="NCBI Taxonomy" id="1423792"/>
    <lineage>
        <taxon>Bacteria</taxon>
        <taxon>Bacillati</taxon>
        <taxon>Bacillota</taxon>
        <taxon>Bacilli</taxon>
        <taxon>Lactobacillales</taxon>
        <taxon>Lactobacillaceae</taxon>
        <taxon>Schleiferilactobacillus</taxon>
    </lineage>
</organism>
<evidence type="ECO:0000256" key="1">
    <source>
        <dbReference type="ARBA" id="ARBA00022801"/>
    </source>
</evidence>
<dbReference type="Proteomes" id="UP000051330">
    <property type="component" value="Unassembled WGS sequence"/>
</dbReference>
<dbReference type="PANTHER" id="PTHR10357:SF210">
    <property type="entry name" value="MALTODEXTRIN GLUCOSIDASE"/>
    <property type="match status" value="1"/>
</dbReference>
<gene>
    <name evidence="4" type="ORF">FD09_GL002007</name>
</gene>
<dbReference type="GO" id="GO:0016798">
    <property type="term" value="F:hydrolase activity, acting on glycosyl bonds"/>
    <property type="evidence" value="ECO:0007669"/>
    <property type="project" value="UniProtKB-KW"/>
</dbReference>
<keyword evidence="1" id="KW-0378">Hydrolase</keyword>
<feature type="domain" description="Glycosyl hydrolase family 13 catalytic" evidence="3">
    <location>
        <begin position="154"/>
        <end position="536"/>
    </location>
</feature>
<dbReference type="STRING" id="1423792.FD09_GL002007"/>
<accession>A0A0R1N6M7</accession>